<protein>
    <submittedName>
        <fullName evidence="2">Uncharacterized protein</fullName>
    </submittedName>
</protein>
<accession>A0A6G1CC02</accession>
<feature type="transmembrane region" description="Helical" evidence="1">
    <location>
        <begin position="52"/>
        <end position="75"/>
    </location>
</feature>
<gene>
    <name evidence="2" type="ORF">E2562_000442</name>
</gene>
<sequence length="116" mass="12212">MTGPVRRCAGASSRAARRRMRAELRRERWSEAANQLRAQVGRRPVNSAPEMGAAVVAAVCVVSMAVAAAASIAVSPEAPPGPYHACAIMALCVFFHGGMALLIHGIRRGGAPLRRP</sequence>
<dbReference type="OrthoDB" id="10486170at2759"/>
<name>A0A6G1CC02_9ORYZ</name>
<evidence type="ECO:0000256" key="1">
    <source>
        <dbReference type="SAM" id="Phobius"/>
    </source>
</evidence>
<dbReference type="Proteomes" id="UP000479710">
    <property type="component" value="Unassembled WGS sequence"/>
</dbReference>
<feature type="transmembrane region" description="Helical" evidence="1">
    <location>
        <begin position="81"/>
        <end position="106"/>
    </location>
</feature>
<evidence type="ECO:0000313" key="3">
    <source>
        <dbReference type="Proteomes" id="UP000479710"/>
    </source>
</evidence>
<organism evidence="2 3">
    <name type="scientific">Oryza meyeriana var. granulata</name>
    <dbReference type="NCBI Taxonomy" id="110450"/>
    <lineage>
        <taxon>Eukaryota</taxon>
        <taxon>Viridiplantae</taxon>
        <taxon>Streptophyta</taxon>
        <taxon>Embryophyta</taxon>
        <taxon>Tracheophyta</taxon>
        <taxon>Spermatophyta</taxon>
        <taxon>Magnoliopsida</taxon>
        <taxon>Liliopsida</taxon>
        <taxon>Poales</taxon>
        <taxon>Poaceae</taxon>
        <taxon>BOP clade</taxon>
        <taxon>Oryzoideae</taxon>
        <taxon>Oryzeae</taxon>
        <taxon>Oryzinae</taxon>
        <taxon>Oryza</taxon>
        <taxon>Oryza meyeriana</taxon>
    </lineage>
</organism>
<comment type="caution">
    <text evidence="2">The sequence shown here is derived from an EMBL/GenBank/DDBJ whole genome shotgun (WGS) entry which is preliminary data.</text>
</comment>
<dbReference type="EMBL" id="SPHZ02000009">
    <property type="protein sequence ID" value="KAF0897729.1"/>
    <property type="molecule type" value="Genomic_DNA"/>
</dbReference>
<evidence type="ECO:0000313" key="2">
    <source>
        <dbReference type="EMBL" id="KAF0897729.1"/>
    </source>
</evidence>
<reference evidence="2 3" key="1">
    <citation type="submission" date="2019-11" db="EMBL/GenBank/DDBJ databases">
        <title>Whole genome sequence of Oryza granulata.</title>
        <authorList>
            <person name="Li W."/>
        </authorList>
    </citation>
    <scope>NUCLEOTIDE SEQUENCE [LARGE SCALE GENOMIC DNA]</scope>
    <source>
        <strain evidence="3">cv. Menghai</strain>
        <tissue evidence="2">Leaf</tissue>
    </source>
</reference>
<dbReference type="AlphaFoldDB" id="A0A6G1CC02"/>
<proteinExistence type="predicted"/>
<keyword evidence="1" id="KW-0812">Transmembrane</keyword>
<keyword evidence="3" id="KW-1185">Reference proteome</keyword>
<keyword evidence="1" id="KW-0472">Membrane</keyword>
<keyword evidence="1" id="KW-1133">Transmembrane helix</keyword>